<keyword evidence="4" id="KW-0752">Steroid biosynthesis</keyword>
<dbReference type="NCBIfam" id="TIGR01787">
    <property type="entry name" value="squalene_cyclas"/>
    <property type="match status" value="1"/>
</dbReference>
<evidence type="ECO:0000259" key="10">
    <source>
        <dbReference type="Pfam" id="PF13249"/>
    </source>
</evidence>
<evidence type="ECO:0000256" key="6">
    <source>
        <dbReference type="ARBA" id="ARBA00023235"/>
    </source>
</evidence>
<feature type="compositionally biased region" description="Polar residues" evidence="8">
    <location>
        <begin position="1"/>
        <end position="32"/>
    </location>
</feature>
<evidence type="ECO:0000256" key="4">
    <source>
        <dbReference type="ARBA" id="ARBA00022955"/>
    </source>
</evidence>
<accession>A0A9P4I691</accession>
<keyword evidence="6 7" id="KW-0413">Isomerase</keyword>
<dbReference type="GO" id="GO:0000250">
    <property type="term" value="F:lanosterol synthase activity"/>
    <property type="evidence" value="ECO:0007669"/>
    <property type="project" value="UniProtKB-ARBA"/>
</dbReference>
<proteinExistence type="inferred from homology"/>
<dbReference type="InterPro" id="IPR008930">
    <property type="entry name" value="Terpenoid_cyclase/PrenylTrfase"/>
</dbReference>
<evidence type="ECO:0000256" key="3">
    <source>
        <dbReference type="ARBA" id="ARBA00022737"/>
    </source>
</evidence>
<dbReference type="PANTHER" id="PTHR11764">
    <property type="entry name" value="TERPENE CYCLASE/MUTASE FAMILY MEMBER"/>
    <property type="match status" value="1"/>
</dbReference>
<dbReference type="SUPFAM" id="SSF48239">
    <property type="entry name" value="Terpenoid cyclases/Protein prenyltransferases"/>
    <property type="match status" value="2"/>
</dbReference>
<dbReference type="Proteomes" id="UP000799772">
    <property type="component" value="Unassembled WGS sequence"/>
</dbReference>
<evidence type="ECO:0000256" key="2">
    <source>
        <dbReference type="ARBA" id="ARBA00022516"/>
    </source>
</evidence>
<dbReference type="InterPro" id="IPR032696">
    <property type="entry name" value="SQ_cyclase_C"/>
</dbReference>
<evidence type="ECO:0000259" key="9">
    <source>
        <dbReference type="Pfam" id="PF13243"/>
    </source>
</evidence>
<feature type="domain" description="Squalene cyclase C-terminal" evidence="9">
    <location>
        <begin position="426"/>
        <end position="777"/>
    </location>
</feature>
<dbReference type="CDD" id="cd02892">
    <property type="entry name" value="SQCY_1"/>
    <property type="match status" value="1"/>
</dbReference>
<comment type="similarity">
    <text evidence="1 7">Belongs to the terpene cyclase/mutase family.</text>
</comment>
<dbReference type="Gene3D" id="6.20.120.20">
    <property type="match status" value="1"/>
</dbReference>
<gene>
    <name evidence="11" type="ORF">NA57DRAFT_58996</name>
</gene>
<keyword evidence="2" id="KW-0444">Lipid biosynthesis</keyword>
<evidence type="ECO:0000256" key="5">
    <source>
        <dbReference type="ARBA" id="ARBA00023098"/>
    </source>
</evidence>
<dbReference type="FunFam" id="1.50.10.20:FF:000003">
    <property type="entry name" value="Terpene cyclase/mutase family member"/>
    <property type="match status" value="1"/>
</dbReference>
<protein>
    <recommendedName>
        <fullName evidence="7">Terpene cyclase/mutase family member</fullName>
        <ecNumber evidence="7">5.4.99.-</ecNumber>
    </recommendedName>
</protein>
<dbReference type="EMBL" id="ML978130">
    <property type="protein sequence ID" value="KAF2095931.1"/>
    <property type="molecule type" value="Genomic_DNA"/>
</dbReference>
<keyword evidence="5" id="KW-0443">Lipid metabolism</keyword>
<dbReference type="InterPro" id="IPR032697">
    <property type="entry name" value="SQ_cyclase_N"/>
</dbReference>
<evidence type="ECO:0000256" key="8">
    <source>
        <dbReference type="SAM" id="MobiDB-lite"/>
    </source>
</evidence>
<dbReference type="Pfam" id="PF13243">
    <property type="entry name" value="SQHop_cyclase_C"/>
    <property type="match status" value="1"/>
</dbReference>
<dbReference type="Pfam" id="PF13249">
    <property type="entry name" value="SQHop_cyclase_N"/>
    <property type="match status" value="1"/>
</dbReference>
<dbReference type="PANTHER" id="PTHR11764:SF20">
    <property type="entry name" value="LANOSTEROL SYNTHASE"/>
    <property type="match status" value="1"/>
</dbReference>
<evidence type="ECO:0000256" key="7">
    <source>
        <dbReference type="RuleBase" id="RU362003"/>
    </source>
</evidence>
<dbReference type="InterPro" id="IPR002365">
    <property type="entry name" value="Terpene_synthase_CS"/>
</dbReference>
<dbReference type="GO" id="GO:0006696">
    <property type="term" value="P:ergosterol biosynthetic process"/>
    <property type="evidence" value="ECO:0007669"/>
    <property type="project" value="TreeGrafter"/>
</dbReference>
<reference evidence="11" key="1">
    <citation type="journal article" date="2020" name="Stud. Mycol.">
        <title>101 Dothideomycetes genomes: a test case for predicting lifestyles and emergence of pathogens.</title>
        <authorList>
            <person name="Haridas S."/>
            <person name="Albert R."/>
            <person name="Binder M."/>
            <person name="Bloem J."/>
            <person name="Labutti K."/>
            <person name="Salamov A."/>
            <person name="Andreopoulos B."/>
            <person name="Baker S."/>
            <person name="Barry K."/>
            <person name="Bills G."/>
            <person name="Bluhm B."/>
            <person name="Cannon C."/>
            <person name="Castanera R."/>
            <person name="Culley D."/>
            <person name="Daum C."/>
            <person name="Ezra D."/>
            <person name="Gonzalez J."/>
            <person name="Henrissat B."/>
            <person name="Kuo A."/>
            <person name="Liang C."/>
            <person name="Lipzen A."/>
            <person name="Lutzoni F."/>
            <person name="Magnuson J."/>
            <person name="Mondo S."/>
            <person name="Nolan M."/>
            <person name="Ohm R."/>
            <person name="Pangilinan J."/>
            <person name="Park H.-J."/>
            <person name="Ramirez L."/>
            <person name="Alfaro M."/>
            <person name="Sun H."/>
            <person name="Tritt A."/>
            <person name="Yoshinaga Y."/>
            <person name="Zwiers L.-H."/>
            <person name="Turgeon B."/>
            <person name="Goodwin S."/>
            <person name="Spatafora J."/>
            <person name="Crous P."/>
            <person name="Grigoriev I."/>
        </authorList>
    </citation>
    <scope>NUCLEOTIDE SEQUENCE</scope>
    <source>
        <strain evidence="11">CBS 133067</strain>
    </source>
</reference>
<evidence type="ECO:0000313" key="11">
    <source>
        <dbReference type="EMBL" id="KAF2095931.1"/>
    </source>
</evidence>
<dbReference type="Gene3D" id="1.50.10.20">
    <property type="match status" value="2"/>
</dbReference>
<dbReference type="SFLD" id="SFLDG01016">
    <property type="entry name" value="Prenyltransferase_Like_2"/>
    <property type="match status" value="1"/>
</dbReference>
<dbReference type="AlphaFoldDB" id="A0A9P4I691"/>
<evidence type="ECO:0000256" key="1">
    <source>
        <dbReference type="ARBA" id="ARBA00009755"/>
    </source>
</evidence>
<name>A0A9P4I691_9PEZI</name>
<feature type="domain" description="Squalene cyclase N-terminal" evidence="10">
    <location>
        <begin position="116"/>
        <end position="368"/>
    </location>
</feature>
<dbReference type="GO" id="GO:0005811">
    <property type="term" value="C:lipid droplet"/>
    <property type="evidence" value="ECO:0007669"/>
    <property type="project" value="InterPro"/>
</dbReference>
<sequence length="786" mass="89760">MVTTRSQSATPSRSSTPINANGSTSVHANSSPTKKRKAQDTVTNSVKRARDEKTDYSRWRLRDDRGRQTWHYLDSDEECKEWPQSIADRYMLGLETGLPTLPSPETPLDHARNALSFFQHLQLPPGNWACEYGGPMFLLPGIVITWYVTQTPIPPAYASEIKNYLFARQHPEDGGWGLHIEGVTSVFGTGMNYTILRLLGADAEDERMVKARAKLHEMGGVLNGPHWSKWWLAVLGVCEWGIVNPAPAELWLLPDWTPISPWRWWIHIRQVFLPMSYIASKKWTYPSASSDPVIQSLRNELFVQPYSSIDFSAHRNDISPYDNYHPKTWVLNAINWLLVKVWDPYLRPDSLKQKAEDWTWKLIQMEDANTDYADLAPVNAPMNFLACYITEGPDAYSVRRHRERIPEFLWVKDEGMLCNGTNGVQTWDTNFLVQAVVEAGLAQEKKWKPMLTKALEFLDDHQIREECVEKDLCYRHTRKGAWAFSTREQGYTVSDCTSEAMKAVMMLQALDGFPKLVDDERLRDAVDVILTMQNSTGGVASYEHRRGSELLEYLNAAEVFGRIMVEYDYPECTTACVTALVMFKKLYGKGHHTDEKSQVKGCYREEDIDKFLDGALKYIRAAQRPDGSWYGSWGICFTYAGMFALESLACVGERYANSERVRRACRFFVEKQNPDGGWGESYKSCETAKWVPHPQGTQVVNTAWACIALMEAGWPDEDDEVQGKGALKRGIKLLMERQQANGEWLQEGIEGVFNKSCMISYPNYKFIFPIRALGMYAKRYGDVEVL</sequence>
<organism evidence="11 12">
    <name type="scientific">Rhizodiscina lignyota</name>
    <dbReference type="NCBI Taxonomy" id="1504668"/>
    <lineage>
        <taxon>Eukaryota</taxon>
        <taxon>Fungi</taxon>
        <taxon>Dikarya</taxon>
        <taxon>Ascomycota</taxon>
        <taxon>Pezizomycotina</taxon>
        <taxon>Dothideomycetes</taxon>
        <taxon>Pleosporomycetidae</taxon>
        <taxon>Aulographales</taxon>
        <taxon>Rhizodiscinaceae</taxon>
        <taxon>Rhizodiscina</taxon>
    </lineage>
</organism>
<keyword evidence="12" id="KW-1185">Reference proteome</keyword>
<keyword evidence="3" id="KW-0677">Repeat</keyword>
<dbReference type="InterPro" id="IPR018333">
    <property type="entry name" value="Squalene_cyclase"/>
</dbReference>
<dbReference type="OrthoDB" id="21502at2759"/>
<dbReference type="GO" id="GO:0016104">
    <property type="term" value="P:triterpenoid biosynthetic process"/>
    <property type="evidence" value="ECO:0007669"/>
    <property type="project" value="InterPro"/>
</dbReference>
<feature type="region of interest" description="Disordered" evidence="8">
    <location>
        <begin position="1"/>
        <end position="53"/>
    </location>
</feature>
<dbReference type="EC" id="5.4.99.-" evidence="7"/>
<dbReference type="PROSITE" id="PS01074">
    <property type="entry name" value="TERPENE_SYNTHASES"/>
    <property type="match status" value="1"/>
</dbReference>
<comment type="caution">
    <text evidence="11">The sequence shown here is derived from an EMBL/GenBank/DDBJ whole genome shotgun (WGS) entry which is preliminary data.</text>
</comment>
<evidence type="ECO:0000313" key="12">
    <source>
        <dbReference type="Proteomes" id="UP000799772"/>
    </source>
</evidence>